<evidence type="ECO:0000313" key="2">
    <source>
        <dbReference type="Proteomes" id="UP000030651"/>
    </source>
</evidence>
<evidence type="ECO:0000313" key="1">
    <source>
        <dbReference type="EMBL" id="ETS84461.1"/>
    </source>
</evidence>
<dbReference type="EMBL" id="KI912110">
    <property type="protein sequence ID" value="ETS84461.1"/>
    <property type="molecule type" value="Genomic_DNA"/>
</dbReference>
<protein>
    <submittedName>
        <fullName evidence="1">Uncharacterized protein</fullName>
    </submittedName>
</protein>
<dbReference type="AlphaFoldDB" id="W3XGV7"/>
<reference evidence="2" key="1">
    <citation type="journal article" date="2015" name="BMC Genomics">
        <title>Genomic and transcriptomic analysis of the endophytic fungus Pestalotiopsis fici reveals its lifestyle and high potential for synthesis of natural products.</title>
        <authorList>
            <person name="Wang X."/>
            <person name="Zhang X."/>
            <person name="Liu L."/>
            <person name="Xiang M."/>
            <person name="Wang W."/>
            <person name="Sun X."/>
            <person name="Che Y."/>
            <person name="Guo L."/>
            <person name="Liu G."/>
            <person name="Guo L."/>
            <person name="Wang C."/>
            <person name="Yin W.B."/>
            <person name="Stadler M."/>
            <person name="Zhang X."/>
            <person name="Liu X."/>
        </authorList>
    </citation>
    <scope>NUCLEOTIDE SEQUENCE [LARGE SCALE GENOMIC DNA]</scope>
    <source>
        <strain evidence="2">W106-1 / CGMCC3.15140</strain>
    </source>
</reference>
<dbReference type="GeneID" id="19267499"/>
<dbReference type="Proteomes" id="UP000030651">
    <property type="component" value="Unassembled WGS sequence"/>
</dbReference>
<gene>
    <name evidence="1" type="ORF">PFICI_02486</name>
</gene>
<organism evidence="1 2">
    <name type="scientific">Pestalotiopsis fici (strain W106-1 / CGMCC3.15140)</name>
    <dbReference type="NCBI Taxonomy" id="1229662"/>
    <lineage>
        <taxon>Eukaryota</taxon>
        <taxon>Fungi</taxon>
        <taxon>Dikarya</taxon>
        <taxon>Ascomycota</taxon>
        <taxon>Pezizomycotina</taxon>
        <taxon>Sordariomycetes</taxon>
        <taxon>Xylariomycetidae</taxon>
        <taxon>Amphisphaeriales</taxon>
        <taxon>Sporocadaceae</taxon>
        <taxon>Pestalotiopsis</taxon>
    </lineage>
</organism>
<proteinExistence type="predicted"/>
<dbReference type="InParanoid" id="W3XGV7"/>
<dbReference type="HOGENOM" id="CLU_2441577_0_0_1"/>
<accession>W3XGV7</accession>
<dbReference type="KEGG" id="pfy:PFICI_02486"/>
<sequence length="90" mass="10251">MANSNTDSRANLQKAFDKSKALFFLDITPPNKIEPKTKVIAYIPNYIADVEDSKNALVTAKILPYREKFAEGPENVVRRFRNKELQCMSS</sequence>
<name>W3XGV7_PESFW</name>
<dbReference type="RefSeq" id="XP_007829258.1">
    <property type="nucleotide sequence ID" value="XM_007831067.1"/>
</dbReference>
<keyword evidence="2" id="KW-1185">Reference proteome</keyword>